<dbReference type="EMBL" id="JAPTYD010000056">
    <property type="protein sequence ID" value="MCZ0963896.1"/>
    <property type="molecule type" value="Genomic_DNA"/>
</dbReference>
<dbReference type="Proteomes" id="UP001149822">
    <property type="component" value="Unassembled WGS sequence"/>
</dbReference>
<dbReference type="RefSeq" id="WP_268943993.1">
    <property type="nucleotide sequence ID" value="NZ_JAPTYD010000056.1"/>
</dbReference>
<proteinExistence type="predicted"/>
<reference evidence="1" key="1">
    <citation type="submission" date="2022-12" db="EMBL/GenBank/DDBJ databases">
        <title>Paracoccus sp. EF6 isolated from a lake water.</title>
        <authorList>
            <person name="Liu H."/>
        </authorList>
    </citation>
    <scope>NUCLEOTIDE SEQUENCE</scope>
    <source>
        <strain evidence="1">EF6</strain>
    </source>
</reference>
<evidence type="ECO:0000313" key="1">
    <source>
        <dbReference type="EMBL" id="MCZ0963896.1"/>
    </source>
</evidence>
<organism evidence="1 2">
    <name type="scientific">Paracoccus benzoatiresistens</name>
    <dbReference type="NCBI Taxonomy" id="2997341"/>
    <lineage>
        <taxon>Bacteria</taxon>
        <taxon>Pseudomonadati</taxon>
        <taxon>Pseudomonadota</taxon>
        <taxon>Alphaproteobacteria</taxon>
        <taxon>Rhodobacterales</taxon>
        <taxon>Paracoccaceae</taxon>
        <taxon>Paracoccus</taxon>
    </lineage>
</organism>
<gene>
    <name evidence="1" type="ORF">OU682_20070</name>
</gene>
<protein>
    <submittedName>
        <fullName evidence="1">Uncharacterized protein</fullName>
    </submittedName>
</protein>
<comment type="caution">
    <text evidence="1">The sequence shown here is derived from an EMBL/GenBank/DDBJ whole genome shotgun (WGS) entry which is preliminary data.</text>
</comment>
<sequence>MKITLSPQLRAAPVAVSVSGDEITIDGTAWDFGPLAEGDVLPREAADCPWLASDVTREGGHVCLMLILPHGMTAPREALFPEPIEVASDGPVALPPFQVAAQPEPAEETAP</sequence>
<evidence type="ECO:0000313" key="2">
    <source>
        <dbReference type="Proteomes" id="UP001149822"/>
    </source>
</evidence>
<accession>A0ABT4JBQ3</accession>
<keyword evidence="2" id="KW-1185">Reference proteome</keyword>
<name>A0ABT4JBQ3_9RHOB</name>